<keyword evidence="2" id="KW-0472">Membrane</keyword>
<keyword evidence="2" id="KW-1133">Transmembrane helix</keyword>
<dbReference type="AlphaFoldDB" id="A0A1X0NZD9"/>
<feature type="transmembrane region" description="Helical" evidence="2">
    <location>
        <begin position="72"/>
        <end position="98"/>
    </location>
</feature>
<evidence type="ECO:0000313" key="3">
    <source>
        <dbReference type="EMBL" id="ORC90076.1"/>
    </source>
</evidence>
<gene>
    <name evidence="3" type="ORF">TM35_000091260</name>
</gene>
<comment type="caution">
    <text evidence="3">The sequence shown here is derived from an EMBL/GenBank/DDBJ whole genome shotgun (WGS) entry which is preliminary data.</text>
</comment>
<evidence type="ECO:0000256" key="2">
    <source>
        <dbReference type="SAM" id="Phobius"/>
    </source>
</evidence>
<dbReference type="VEuPathDB" id="TriTrypDB:TM35_000091260"/>
<dbReference type="Proteomes" id="UP000192257">
    <property type="component" value="Unassembled WGS sequence"/>
</dbReference>
<protein>
    <submittedName>
        <fullName evidence="3">Uncharacterized protein</fullName>
    </submittedName>
</protein>
<dbReference type="RefSeq" id="XP_028884142.1">
    <property type="nucleotide sequence ID" value="XM_029024365.1"/>
</dbReference>
<dbReference type="EMBL" id="NBCO01000009">
    <property type="protein sequence ID" value="ORC90076.1"/>
    <property type="molecule type" value="Genomic_DNA"/>
</dbReference>
<reference evidence="3 4" key="1">
    <citation type="submission" date="2017-03" db="EMBL/GenBank/DDBJ databases">
        <title>An alternative strategy for trypanosome survival in the mammalian bloodstream revealed through genome and transcriptome analysis of the ubiquitous bovine parasite Trypanosoma (Megatrypanum) theileri.</title>
        <authorList>
            <person name="Kelly S."/>
            <person name="Ivens A."/>
            <person name="Mott A."/>
            <person name="O'Neill E."/>
            <person name="Emms D."/>
            <person name="Macleod O."/>
            <person name="Voorheis P."/>
            <person name="Matthews J."/>
            <person name="Matthews K."/>
            <person name="Carrington M."/>
        </authorList>
    </citation>
    <scope>NUCLEOTIDE SEQUENCE [LARGE SCALE GENOMIC DNA]</scope>
    <source>
        <strain evidence="3">Edinburgh</strain>
    </source>
</reference>
<name>A0A1X0NZD9_9TRYP</name>
<accession>A0A1X0NZD9</accession>
<feature type="transmembrane region" description="Helical" evidence="2">
    <location>
        <begin position="118"/>
        <end position="136"/>
    </location>
</feature>
<dbReference type="OrthoDB" id="258418at2759"/>
<evidence type="ECO:0000256" key="1">
    <source>
        <dbReference type="SAM" id="MobiDB-lite"/>
    </source>
</evidence>
<evidence type="ECO:0000313" key="4">
    <source>
        <dbReference type="Proteomes" id="UP000192257"/>
    </source>
</evidence>
<keyword evidence="4" id="KW-1185">Reference proteome</keyword>
<keyword evidence="2" id="KW-0812">Transmembrane</keyword>
<feature type="region of interest" description="Disordered" evidence="1">
    <location>
        <begin position="186"/>
        <end position="223"/>
    </location>
</feature>
<proteinExistence type="predicted"/>
<dbReference type="GeneID" id="39984145"/>
<organism evidence="3 4">
    <name type="scientific">Trypanosoma theileri</name>
    <dbReference type="NCBI Taxonomy" id="67003"/>
    <lineage>
        <taxon>Eukaryota</taxon>
        <taxon>Discoba</taxon>
        <taxon>Euglenozoa</taxon>
        <taxon>Kinetoplastea</taxon>
        <taxon>Metakinetoplastina</taxon>
        <taxon>Trypanosomatida</taxon>
        <taxon>Trypanosomatidae</taxon>
        <taxon>Trypanosoma</taxon>
    </lineage>
</organism>
<sequence>MLRCSSRHLILAKLGRTKLGAEVLTQTRVEMREIEHSDNRFIRFLTRRRPIDYLALQVDGPITKELHPSFRYVKYFCTFLLTAPVFVLLITGVLSPSYYVLVPSGFVNADQFARMWEFSHWSVVLAGQIFIFLIFYDLSVYVRYPFFAHVLAPIYRRFGWLSVQRQQQQQRGASLTVEELRRLRRGAPVKPLGVPLSEMRRTAQQQQQQQQRPDPFGNRRKSK</sequence>